<name>A0ABP9Z3V4_9FUNG</name>
<comment type="caution">
    <text evidence="1">The sequence shown here is derived from an EMBL/GenBank/DDBJ whole genome shotgun (WGS) entry which is preliminary data.</text>
</comment>
<gene>
    <name evidence="1" type="ORF">MFLAVUS_007287</name>
</gene>
<evidence type="ECO:0000313" key="2">
    <source>
        <dbReference type="Proteomes" id="UP001473302"/>
    </source>
</evidence>
<evidence type="ECO:0000313" key="1">
    <source>
        <dbReference type="EMBL" id="GAA5813800.1"/>
    </source>
</evidence>
<organism evidence="1 2">
    <name type="scientific">Mucor flavus</name>
    <dbReference type="NCBI Taxonomy" id="439312"/>
    <lineage>
        <taxon>Eukaryota</taxon>
        <taxon>Fungi</taxon>
        <taxon>Fungi incertae sedis</taxon>
        <taxon>Mucoromycota</taxon>
        <taxon>Mucoromycotina</taxon>
        <taxon>Mucoromycetes</taxon>
        <taxon>Mucorales</taxon>
        <taxon>Mucorineae</taxon>
        <taxon>Mucoraceae</taxon>
        <taxon>Mucor</taxon>
    </lineage>
</organism>
<sequence>MRIREIRDMYQGSAYNRERVAAIESINVSNELRENKTAETTVLNETSCLPSSPPSKVLFRDLSFESLDSGI</sequence>
<accession>A0ABP9Z3V4</accession>
<reference evidence="1 2" key="1">
    <citation type="submission" date="2024-04" db="EMBL/GenBank/DDBJ databases">
        <title>genome sequences of Mucor flavus KT1a and Helicostylum pulchrum KT1b strains isolated from the surface of a dry-aged beef.</title>
        <authorList>
            <person name="Toyotome T."/>
            <person name="Hosono M."/>
            <person name="Torimaru M."/>
            <person name="Fukuda K."/>
            <person name="Mikami N."/>
        </authorList>
    </citation>
    <scope>NUCLEOTIDE SEQUENCE [LARGE SCALE GENOMIC DNA]</scope>
    <source>
        <strain evidence="1 2">KT1a</strain>
    </source>
</reference>
<dbReference type="EMBL" id="BAABUK010000018">
    <property type="protein sequence ID" value="GAA5813800.1"/>
    <property type="molecule type" value="Genomic_DNA"/>
</dbReference>
<proteinExistence type="predicted"/>
<keyword evidence="2" id="KW-1185">Reference proteome</keyword>
<protein>
    <submittedName>
        <fullName evidence="1">Uncharacterized protein</fullName>
    </submittedName>
</protein>
<dbReference type="Proteomes" id="UP001473302">
    <property type="component" value="Unassembled WGS sequence"/>
</dbReference>